<reference evidence="4" key="1">
    <citation type="submission" date="2021-12" db="EMBL/GenBank/DDBJ databases">
        <authorList>
            <person name="Rodrigo-Torres L."/>
            <person name="Arahal R. D."/>
            <person name="Lucena T."/>
        </authorList>
    </citation>
    <scope>NUCLEOTIDE SEQUENCE</scope>
    <source>
        <strain evidence="4">CECT 8267</strain>
    </source>
</reference>
<dbReference type="Pfam" id="PF01522">
    <property type="entry name" value="Polysacc_deac_1"/>
    <property type="match status" value="1"/>
</dbReference>
<comment type="caution">
    <text evidence="4">The sequence shown here is derived from an EMBL/GenBank/DDBJ whole genome shotgun (WGS) entry which is preliminary data.</text>
</comment>
<name>A0ABM9ACR1_9GAMM</name>
<evidence type="ECO:0000313" key="5">
    <source>
        <dbReference type="Proteomes" id="UP000838100"/>
    </source>
</evidence>
<sequence length="371" mass="41996">MNMFLTKYTQYLRLRRFGTLIILILFTGLSLRANAVTVLLYHHISDTTPRITSTTPGEFAQHLQMIEDNGFEVWPLSKVVRYLQQGTTLPSRVTVITFDDAYDSILTTATPMLEKRGWPFTVFVNSAAVDEQHRHIMSWQELNSLQDKGGELANHSHHHSHMATRLEGETEEQWQQRMHDQILITKDKLKQHTNSELPLFAYPYGEFDQPLQAIISELGYVGFGQQSGALSSALDFTALPRFPAAGVYANPKTLRTKLKSLPMPIKSVEVLVGEDQSGLTSYAVKKPSIRITLEPGDWRLSELACYVSNQGTGDITNIDTNNNSFVVTAKKEIITGRSRYNCTMPSQEGGRYHWYSHAWLRFNAQGELPTD</sequence>
<accession>A0ABM9ACR1</accession>
<evidence type="ECO:0000256" key="1">
    <source>
        <dbReference type="ARBA" id="ARBA00004613"/>
    </source>
</evidence>
<dbReference type="EMBL" id="CAKLPX010000001">
    <property type="protein sequence ID" value="CAH0990469.1"/>
    <property type="molecule type" value="Genomic_DNA"/>
</dbReference>
<evidence type="ECO:0000313" key="4">
    <source>
        <dbReference type="EMBL" id="CAH0990469.1"/>
    </source>
</evidence>
<dbReference type="InterPro" id="IPR051398">
    <property type="entry name" value="Polysacch_Deacetylase"/>
</dbReference>
<dbReference type="PANTHER" id="PTHR34216">
    <property type="match status" value="1"/>
</dbReference>
<organism evidence="4 5">
    <name type="scientific">Sinobacterium norvegicum</name>
    <dbReference type="NCBI Taxonomy" id="1641715"/>
    <lineage>
        <taxon>Bacteria</taxon>
        <taxon>Pseudomonadati</taxon>
        <taxon>Pseudomonadota</taxon>
        <taxon>Gammaproteobacteria</taxon>
        <taxon>Cellvibrionales</taxon>
        <taxon>Spongiibacteraceae</taxon>
        <taxon>Sinobacterium</taxon>
    </lineage>
</organism>
<dbReference type="PANTHER" id="PTHR34216:SF3">
    <property type="entry name" value="POLY-BETA-1,6-N-ACETYL-D-GLUCOSAMINE N-DEACETYLASE"/>
    <property type="match status" value="1"/>
</dbReference>
<comment type="subcellular location">
    <subcellularLocation>
        <location evidence="1">Secreted</location>
    </subcellularLocation>
</comment>
<proteinExistence type="predicted"/>
<dbReference type="InterPro" id="IPR002509">
    <property type="entry name" value="NODB_dom"/>
</dbReference>
<evidence type="ECO:0000259" key="3">
    <source>
        <dbReference type="PROSITE" id="PS51677"/>
    </source>
</evidence>
<dbReference type="Gene3D" id="3.20.20.370">
    <property type="entry name" value="Glycoside hydrolase/deacetylase"/>
    <property type="match status" value="1"/>
</dbReference>
<keyword evidence="5" id="KW-1185">Reference proteome</keyword>
<keyword evidence="2" id="KW-0732">Signal</keyword>
<dbReference type="SUPFAM" id="SSF88713">
    <property type="entry name" value="Glycoside hydrolase/deacetylase"/>
    <property type="match status" value="1"/>
</dbReference>
<dbReference type="CDD" id="cd10973">
    <property type="entry name" value="CE4_DAC_u4_5s"/>
    <property type="match status" value="1"/>
</dbReference>
<protein>
    <recommendedName>
        <fullName evidence="3">NodB homology domain-containing protein</fullName>
    </recommendedName>
</protein>
<gene>
    <name evidence="4" type="ORF">SIN8267_00561</name>
</gene>
<dbReference type="Proteomes" id="UP000838100">
    <property type="component" value="Unassembled WGS sequence"/>
</dbReference>
<dbReference type="PROSITE" id="PS51677">
    <property type="entry name" value="NODB"/>
    <property type="match status" value="1"/>
</dbReference>
<evidence type="ECO:0000256" key="2">
    <source>
        <dbReference type="ARBA" id="ARBA00022729"/>
    </source>
</evidence>
<feature type="domain" description="NodB homology" evidence="3">
    <location>
        <begin position="92"/>
        <end position="301"/>
    </location>
</feature>
<dbReference type="InterPro" id="IPR011330">
    <property type="entry name" value="Glyco_hydro/deAcase_b/a-brl"/>
</dbReference>